<keyword evidence="4" id="KW-0798">TonB box</keyword>
<dbReference type="EMBL" id="LSNE01000002">
    <property type="protein sequence ID" value="KXI30879.1"/>
    <property type="molecule type" value="Genomic_DNA"/>
</dbReference>
<dbReference type="Pfam" id="PF00593">
    <property type="entry name" value="TonB_dep_Rec_b-barrel"/>
    <property type="match status" value="1"/>
</dbReference>
<dbReference type="InterPro" id="IPR012910">
    <property type="entry name" value="Plug_dom"/>
</dbReference>
<dbReference type="Pfam" id="PF07715">
    <property type="entry name" value="Plug"/>
    <property type="match status" value="1"/>
</dbReference>
<dbReference type="InterPro" id="IPR000531">
    <property type="entry name" value="Beta-barrel_TonB"/>
</dbReference>
<dbReference type="STRING" id="1799789.AX660_04680"/>
<evidence type="ECO:0000256" key="5">
    <source>
        <dbReference type="SAM" id="SignalP"/>
    </source>
</evidence>
<evidence type="ECO:0000313" key="8">
    <source>
        <dbReference type="EMBL" id="KXI30879.1"/>
    </source>
</evidence>
<protein>
    <recommendedName>
        <fullName evidence="10">TonB-dependent receptor</fullName>
    </recommendedName>
</protein>
<keyword evidence="9" id="KW-1185">Reference proteome</keyword>
<comment type="similarity">
    <text evidence="4">Belongs to the TonB-dependent receptor family.</text>
</comment>
<evidence type="ECO:0000259" key="6">
    <source>
        <dbReference type="Pfam" id="PF00593"/>
    </source>
</evidence>
<feature type="domain" description="TonB-dependent receptor-like beta-barrel" evidence="6">
    <location>
        <begin position="421"/>
        <end position="920"/>
    </location>
</feature>
<gene>
    <name evidence="8" type="ORF">AX660_04680</name>
</gene>
<sequence>MSHSSHRPRFKILTAAVLAAMSITSTLAVAQDAVDSEAEVIEVRGIAESYRNAISEKRNAATIVDALSSADIGALPDLSVAETLERITGVTGDRFKGNASEISIRGLGPFLGFATVNGRAISSGSGNRSVAFSQFPSELVNGVVVYKAQKADLLEGGVSGLIDLKTIKPVDYGKERFSAEIKGNYNPYQSKFEDDNGIGVRTSTSYTNSFELDNGGKFGFALGYAGANISSPEESYNTSSTMRNCNSNYAVDGGNDCSFSDQRAAANGGNAENGDYYFISNSFYYRQMESKEKRDAVIGAIQWQPNQDLDINLDGQWSNRYYFEDRHDLLWDDGRRRLANWTTNEEGAPETITGESRISSYGEYRVREEDYKGLGLNIDWQATSEFRVEFDAAYSGTERYQTREYSRFRGQRTYYDWVNSDGQDFPDISAVYTNFNDPAGSAIDWKSDIQDLAYFNADSEARYYRFDIKDTIGSYRLDLDYALDGKFFTNLNGGLAFSSHKHDNFEEENKALATPSGDRASKLASVASNCSIPWPQSDFGDDANSPVNSWATYDTRCGYNTLVGSDDLSVDPTTPSAGDVRLTEDVTSVYAMAEFSTEWGDMPLDGNVGVRYVQTDVESQGVRTSYSVLSDPNGFISFETKPGSVEMSTLTNDYSNLLPSVNLSLGISDELQLRFAAYAGLSRPDMWFFGAARNIGSVTADEEFTTVAAALDGNVTASGNPYLEALESNNYDLNLSYFINTDTMLSAAVYYKTFNAAFESAVDKEDVVVDGQSYNVEVQGRPTIVDDSSSIVGYELSALHRFTTLPAPFDGLGVSINYNYADSDFETPEAAADISPEVRAQIMPSTIAGLSKHNFSSQVYWENDDFSARLSYKFRSEYLKPFGASLAQSNRIVDDTASVDLDLAYEINKNFKVKFQAINLTNEPYVEQRVAHDFYNRIEYSGARYFVGLQYRM</sequence>
<dbReference type="SUPFAM" id="SSF56935">
    <property type="entry name" value="Porins"/>
    <property type="match status" value="1"/>
</dbReference>
<dbReference type="NCBIfam" id="TIGR01782">
    <property type="entry name" value="TonB-Xanth-Caul"/>
    <property type="match status" value="1"/>
</dbReference>
<dbReference type="RefSeq" id="WP_068372051.1">
    <property type="nucleotide sequence ID" value="NZ_LSNE01000002.1"/>
</dbReference>
<evidence type="ECO:0000313" key="9">
    <source>
        <dbReference type="Proteomes" id="UP000070299"/>
    </source>
</evidence>
<evidence type="ECO:0000256" key="3">
    <source>
        <dbReference type="ARBA" id="ARBA00023237"/>
    </source>
</evidence>
<dbReference type="AlphaFoldDB" id="A0A136A6M0"/>
<proteinExistence type="inferred from homology"/>
<keyword evidence="3" id="KW-0998">Cell outer membrane</keyword>
<dbReference type="PANTHER" id="PTHR40980:SF4">
    <property type="entry name" value="TONB-DEPENDENT RECEPTOR-LIKE BETA-BARREL DOMAIN-CONTAINING PROTEIN"/>
    <property type="match status" value="1"/>
</dbReference>
<keyword evidence="5" id="KW-0732">Signal</keyword>
<dbReference type="Proteomes" id="UP000070299">
    <property type="component" value="Unassembled WGS sequence"/>
</dbReference>
<evidence type="ECO:0000256" key="4">
    <source>
        <dbReference type="RuleBase" id="RU003357"/>
    </source>
</evidence>
<dbReference type="InterPro" id="IPR036942">
    <property type="entry name" value="Beta-barrel_TonB_sf"/>
</dbReference>
<dbReference type="Gene3D" id="2.170.130.10">
    <property type="entry name" value="TonB-dependent receptor, plug domain"/>
    <property type="match status" value="1"/>
</dbReference>
<evidence type="ECO:0008006" key="10">
    <source>
        <dbReference type="Google" id="ProtNLM"/>
    </source>
</evidence>
<feature type="signal peptide" evidence="5">
    <location>
        <begin position="1"/>
        <end position="30"/>
    </location>
</feature>
<name>A0A136A6M0_9ALTE</name>
<dbReference type="Gene3D" id="2.40.170.20">
    <property type="entry name" value="TonB-dependent receptor, beta-barrel domain"/>
    <property type="match status" value="1"/>
</dbReference>
<feature type="domain" description="TonB-dependent receptor plug" evidence="7">
    <location>
        <begin position="57"/>
        <end position="153"/>
    </location>
</feature>
<accession>A0A136A6M0</accession>
<dbReference type="GO" id="GO:0009279">
    <property type="term" value="C:cell outer membrane"/>
    <property type="evidence" value="ECO:0007669"/>
    <property type="project" value="UniProtKB-SubCell"/>
</dbReference>
<dbReference type="InterPro" id="IPR037066">
    <property type="entry name" value="Plug_dom_sf"/>
</dbReference>
<dbReference type="OrthoDB" id="8727862at2"/>
<comment type="subcellular location">
    <subcellularLocation>
        <location evidence="1 4">Cell outer membrane</location>
    </subcellularLocation>
</comment>
<evidence type="ECO:0000256" key="2">
    <source>
        <dbReference type="ARBA" id="ARBA00023136"/>
    </source>
</evidence>
<organism evidence="8 9">
    <name type="scientific">Paraglaciecola hydrolytica</name>
    <dbReference type="NCBI Taxonomy" id="1799789"/>
    <lineage>
        <taxon>Bacteria</taxon>
        <taxon>Pseudomonadati</taxon>
        <taxon>Pseudomonadota</taxon>
        <taxon>Gammaproteobacteria</taxon>
        <taxon>Alteromonadales</taxon>
        <taxon>Alteromonadaceae</taxon>
        <taxon>Paraglaciecola</taxon>
    </lineage>
</organism>
<dbReference type="PANTHER" id="PTHR40980">
    <property type="entry name" value="PLUG DOMAIN-CONTAINING PROTEIN"/>
    <property type="match status" value="1"/>
</dbReference>
<comment type="caution">
    <text evidence="8">The sequence shown here is derived from an EMBL/GenBank/DDBJ whole genome shotgun (WGS) entry which is preliminary data.</text>
</comment>
<dbReference type="InterPro" id="IPR010104">
    <property type="entry name" value="TonB_rcpt_bac"/>
</dbReference>
<keyword evidence="2 4" id="KW-0472">Membrane</keyword>
<evidence type="ECO:0000259" key="7">
    <source>
        <dbReference type="Pfam" id="PF07715"/>
    </source>
</evidence>
<feature type="chain" id="PRO_5007469510" description="TonB-dependent receptor" evidence="5">
    <location>
        <begin position="31"/>
        <end position="953"/>
    </location>
</feature>
<evidence type="ECO:0000256" key="1">
    <source>
        <dbReference type="ARBA" id="ARBA00004442"/>
    </source>
</evidence>
<reference evidence="9" key="1">
    <citation type="submission" date="2016-02" db="EMBL/GenBank/DDBJ databases">
        <authorList>
            <person name="Schultz-Johansen M."/>
            <person name="Glaring M.A."/>
            <person name="Bech P.K."/>
            <person name="Stougaard P."/>
        </authorList>
    </citation>
    <scope>NUCLEOTIDE SEQUENCE [LARGE SCALE GENOMIC DNA]</scope>
    <source>
        <strain evidence="9">S66</strain>
    </source>
</reference>